<evidence type="ECO:0000313" key="6">
    <source>
        <dbReference type="EMBL" id="OJD11080.1"/>
    </source>
</evidence>
<dbReference type="PROSITE" id="PS51891">
    <property type="entry name" value="CENP_V_GFA"/>
    <property type="match status" value="1"/>
</dbReference>
<sequence>MASEIASGLEEWQQKPPYQIQCEEKFGTVYWTGKCHCGSVVYRINREKPLDSKYCHCTGCQVLHGAPFQWAAIFHKSDVTFAHGHHGLNFYNSAEKQHAHHLPCKVSCSYCHSPIMDEGRNVILLFPGLIECGSGCEVEDKAVGNRKGEKNVSQIFEPSCHIFYAQRVVDIKDGKTKWAGMNDSSYLIEE</sequence>
<dbReference type="GO" id="GO:0016846">
    <property type="term" value="F:carbon-sulfur lyase activity"/>
    <property type="evidence" value="ECO:0007669"/>
    <property type="project" value="InterPro"/>
</dbReference>
<evidence type="ECO:0000256" key="1">
    <source>
        <dbReference type="ARBA" id="ARBA00005495"/>
    </source>
</evidence>
<protein>
    <recommendedName>
        <fullName evidence="5">CENP-V/GFA domain-containing protein</fullName>
    </recommendedName>
</protein>
<dbReference type="SUPFAM" id="SSF51316">
    <property type="entry name" value="Mss4-like"/>
    <property type="match status" value="1"/>
</dbReference>
<dbReference type="Proteomes" id="UP000182235">
    <property type="component" value="Unassembled WGS sequence"/>
</dbReference>
<dbReference type="GO" id="GO:0046872">
    <property type="term" value="F:metal ion binding"/>
    <property type="evidence" value="ECO:0007669"/>
    <property type="project" value="UniProtKB-KW"/>
</dbReference>
<dbReference type="Gene3D" id="3.90.1590.10">
    <property type="entry name" value="glutathione-dependent formaldehyde- activating enzyme (gfa)"/>
    <property type="match status" value="1"/>
</dbReference>
<dbReference type="PANTHER" id="PTHR33337:SF40">
    <property type="entry name" value="CENP-V_GFA DOMAIN-CONTAINING PROTEIN-RELATED"/>
    <property type="match status" value="1"/>
</dbReference>
<comment type="similarity">
    <text evidence="1">Belongs to the Gfa family.</text>
</comment>
<keyword evidence="3" id="KW-0862">Zinc</keyword>
<dbReference type="PANTHER" id="PTHR33337">
    <property type="entry name" value="GFA DOMAIN-CONTAINING PROTEIN"/>
    <property type="match status" value="1"/>
</dbReference>
<dbReference type="InterPro" id="IPR006913">
    <property type="entry name" value="CENP-V/GFA"/>
</dbReference>
<evidence type="ECO:0000313" key="7">
    <source>
        <dbReference type="Proteomes" id="UP000182235"/>
    </source>
</evidence>
<evidence type="ECO:0000256" key="2">
    <source>
        <dbReference type="ARBA" id="ARBA00022723"/>
    </source>
</evidence>
<feature type="domain" description="CENP-V/GFA" evidence="5">
    <location>
        <begin position="31"/>
        <end position="149"/>
    </location>
</feature>
<dbReference type="AlphaFoldDB" id="A0A1J9P3Y9"/>
<gene>
    <name evidence="6" type="ORF">AJ78_08080</name>
</gene>
<name>A0A1J9P3Y9_9EURO</name>
<organism evidence="6 7">
    <name type="scientific">Emergomyces pasteurianus Ep9510</name>
    <dbReference type="NCBI Taxonomy" id="1447872"/>
    <lineage>
        <taxon>Eukaryota</taxon>
        <taxon>Fungi</taxon>
        <taxon>Dikarya</taxon>
        <taxon>Ascomycota</taxon>
        <taxon>Pezizomycotina</taxon>
        <taxon>Eurotiomycetes</taxon>
        <taxon>Eurotiomycetidae</taxon>
        <taxon>Onygenales</taxon>
        <taxon>Ajellomycetaceae</taxon>
        <taxon>Emergomyces</taxon>
    </lineage>
</organism>
<dbReference type="Pfam" id="PF04828">
    <property type="entry name" value="GFA"/>
    <property type="match status" value="1"/>
</dbReference>
<dbReference type="InterPro" id="IPR011057">
    <property type="entry name" value="Mss4-like_sf"/>
</dbReference>
<keyword evidence="2" id="KW-0479">Metal-binding</keyword>
<dbReference type="EMBL" id="LGRN01000618">
    <property type="protein sequence ID" value="OJD11080.1"/>
    <property type="molecule type" value="Genomic_DNA"/>
</dbReference>
<keyword evidence="7" id="KW-1185">Reference proteome</keyword>
<dbReference type="VEuPathDB" id="FungiDB:AJ78_08080"/>
<evidence type="ECO:0000256" key="4">
    <source>
        <dbReference type="ARBA" id="ARBA00023239"/>
    </source>
</evidence>
<comment type="caution">
    <text evidence="6">The sequence shown here is derived from an EMBL/GenBank/DDBJ whole genome shotgun (WGS) entry which is preliminary data.</text>
</comment>
<dbReference type="STRING" id="1447872.A0A1J9P3Y9"/>
<evidence type="ECO:0000256" key="3">
    <source>
        <dbReference type="ARBA" id="ARBA00022833"/>
    </source>
</evidence>
<keyword evidence="4" id="KW-0456">Lyase</keyword>
<evidence type="ECO:0000259" key="5">
    <source>
        <dbReference type="PROSITE" id="PS51891"/>
    </source>
</evidence>
<accession>A0A1J9P3Y9</accession>
<reference evidence="6 7" key="1">
    <citation type="submission" date="2015-07" db="EMBL/GenBank/DDBJ databases">
        <title>Emmonsia species relationships and genome sequence.</title>
        <authorList>
            <consortium name="The Broad Institute Genomics Platform"/>
            <person name="Cuomo C.A."/>
            <person name="Munoz J.F."/>
            <person name="Imamovic A."/>
            <person name="Priest M.E."/>
            <person name="Young S."/>
            <person name="Clay O.K."/>
            <person name="McEwen J.G."/>
        </authorList>
    </citation>
    <scope>NUCLEOTIDE SEQUENCE [LARGE SCALE GENOMIC DNA]</scope>
    <source>
        <strain evidence="6 7">UAMH 9510</strain>
    </source>
</reference>
<dbReference type="OrthoDB" id="9970124at2759"/>
<proteinExistence type="inferred from homology"/>